<reference evidence="2" key="1">
    <citation type="submission" date="2019-08" db="EMBL/GenBank/DDBJ databases">
        <title>The genome of the North American firefly Photinus pyralis.</title>
        <authorList>
            <consortium name="Photinus pyralis genome working group"/>
            <person name="Fallon T.R."/>
            <person name="Sander Lower S.E."/>
            <person name="Weng J.-K."/>
        </authorList>
    </citation>
    <scope>NUCLEOTIDE SEQUENCE</scope>
    <source>
        <strain evidence="2">TRF0915ILg1</strain>
        <tissue evidence="2">Whole body</tissue>
    </source>
</reference>
<protein>
    <submittedName>
        <fullName evidence="2">Uncharacterized protein</fullName>
    </submittedName>
</protein>
<organism evidence="2 3">
    <name type="scientific">Ignelater luminosus</name>
    <name type="common">Cucubano</name>
    <name type="synonym">Pyrophorus luminosus</name>
    <dbReference type="NCBI Taxonomy" id="2038154"/>
    <lineage>
        <taxon>Eukaryota</taxon>
        <taxon>Metazoa</taxon>
        <taxon>Ecdysozoa</taxon>
        <taxon>Arthropoda</taxon>
        <taxon>Hexapoda</taxon>
        <taxon>Insecta</taxon>
        <taxon>Pterygota</taxon>
        <taxon>Neoptera</taxon>
        <taxon>Endopterygota</taxon>
        <taxon>Coleoptera</taxon>
        <taxon>Polyphaga</taxon>
        <taxon>Elateriformia</taxon>
        <taxon>Elateroidea</taxon>
        <taxon>Elateridae</taxon>
        <taxon>Agrypninae</taxon>
        <taxon>Pyrophorini</taxon>
        <taxon>Ignelater</taxon>
    </lineage>
</organism>
<sequence length="85" mass="9176">DDILVLQEVGFPKVQPCVNYLADGIDGVKGYEPRNDWQHRMQNLSISCSLVCLIILGSAALVGAFGVCQHQISAVLVTGVMYLLA</sequence>
<dbReference type="Proteomes" id="UP000801492">
    <property type="component" value="Unassembled WGS sequence"/>
</dbReference>
<keyword evidence="3" id="KW-1185">Reference proteome</keyword>
<dbReference type="AlphaFoldDB" id="A0A8K0GIN2"/>
<proteinExistence type="predicted"/>
<evidence type="ECO:0000256" key="1">
    <source>
        <dbReference type="SAM" id="Phobius"/>
    </source>
</evidence>
<evidence type="ECO:0000313" key="2">
    <source>
        <dbReference type="EMBL" id="KAF2899338.1"/>
    </source>
</evidence>
<keyword evidence="1" id="KW-0472">Membrane</keyword>
<feature type="non-terminal residue" evidence="2">
    <location>
        <position position="85"/>
    </location>
</feature>
<keyword evidence="1" id="KW-0812">Transmembrane</keyword>
<comment type="caution">
    <text evidence="2">The sequence shown here is derived from an EMBL/GenBank/DDBJ whole genome shotgun (WGS) entry which is preliminary data.</text>
</comment>
<dbReference type="OrthoDB" id="6419888at2759"/>
<keyword evidence="1" id="KW-1133">Transmembrane helix</keyword>
<accession>A0A8K0GIN2</accession>
<dbReference type="EMBL" id="VTPC01002871">
    <property type="protein sequence ID" value="KAF2899338.1"/>
    <property type="molecule type" value="Genomic_DNA"/>
</dbReference>
<gene>
    <name evidence="2" type="ORF">ILUMI_06829</name>
</gene>
<feature type="non-terminal residue" evidence="2">
    <location>
        <position position="1"/>
    </location>
</feature>
<name>A0A8K0GIN2_IGNLU</name>
<feature type="transmembrane region" description="Helical" evidence="1">
    <location>
        <begin position="44"/>
        <end position="67"/>
    </location>
</feature>
<evidence type="ECO:0000313" key="3">
    <source>
        <dbReference type="Proteomes" id="UP000801492"/>
    </source>
</evidence>